<dbReference type="GO" id="GO:0004190">
    <property type="term" value="F:aspartic-type endopeptidase activity"/>
    <property type="evidence" value="ECO:0007669"/>
    <property type="project" value="InterPro"/>
</dbReference>
<proteinExistence type="inferred from homology"/>
<dbReference type="InterPro" id="IPR050882">
    <property type="entry name" value="Prepilin_peptidase/N-MTase"/>
</dbReference>
<evidence type="ECO:0000313" key="11">
    <source>
        <dbReference type="Proteomes" id="UP000179230"/>
    </source>
</evidence>
<feature type="domain" description="Prepilin type IV endopeptidase peptidase" evidence="8">
    <location>
        <begin position="105"/>
        <end position="215"/>
    </location>
</feature>
<evidence type="ECO:0000256" key="3">
    <source>
        <dbReference type="ARBA" id="ARBA00022475"/>
    </source>
</evidence>
<dbReference type="Proteomes" id="UP000179230">
    <property type="component" value="Unassembled WGS sequence"/>
</dbReference>
<keyword evidence="3" id="KW-1003">Cell membrane</keyword>
<dbReference type="AlphaFoldDB" id="A0A1F6FSX7"/>
<name>A0A1F6FSX7_9BACT</name>
<feature type="transmembrane region" description="Helical" evidence="7">
    <location>
        <begin position="246"/>
        <end position="271"/>
    </location>
</feature>
<evidence type="ECO:0000256" key="2">
    <source>
        <dbReference type="ARBA" id="ARBA00005801"/>
    </source>
</evidence>
<evidence type="ECO:0008006" key="12">
    <source>
        <dbReference type="Google" id="ProtNLM"/>
    </source>
</evidence>
<comment type="similarity">
    <text evidence="2">Belongs to the peptidase A24 family.</text>
</comment>
<organism evidence="10 11">
    <name type="scientific">Candidatus Kaiserbacteria bacterium RIFOXYD1_FULL_42_15</name>
    <dbReference type="NCBI Taxonomy" id="1798532"/>
    <lineage>
        <taxon>Bacteria</taxon>
        <taxon>Candidatus Kaiseribacteriota</taxon>
    </lineage>
</organism>
<feature type="transmembrane region" description="Helical" evidence="7">
    <location>
        <begin position="152"/>
        <end position="172"/>
    </location>
</feature>
<dbReference type="InterPro" id="IPR000045">
    <property type="entry name" value="Prepilin_IV_endopep_pep"/>
</dbReference>
<evidence type="ECO:0000256" key="7">
    <source>
        <dbReference type="SAM" id="Phobius"/>
    </source>
</evidence>
<feature type="transmembrane region" description="Helical" evidence="7">
    <location>
        <begin position="6"/>
        <end position="26"/>
    </location>
</feature>
<dbReference type="InterPro" id="IPR010627">
    <property type="entry name" value="Prepilin_pept_A24_N"/>
</dbReference>
<dbReference type="GO" id="GO:0005886">
    <property type="term" value="C:plasma membrane"/>
    <property type="evidence" value="ECO:0007669"/>
    <property type="project" value="UniProtKB-SubCell"/>
</dbReference>
<feature type="transmembrane region" description="Helical" evidence="7">
    <location>
        <begin position="127"/>
        <end position="146"/>
    </location>
</feature>
<keyword evidence="5 7" id="KW-1133">Transmembrane helix</keyword>
<protein>
    <recommendedName>
        <fullName evidence="12">Peptidase A24A N-terminal domain-containing protein</fullName>
    </recommendedName>
</protein>
<evidence type="ECO:0000256" key="4">
    <source>
        <dbReference type="ARBA" id="ARBA00022692"/>
    </source>
</evidence>
<dbReference type="Pfam" id="PF01478">
    <property type="entry name" value="Peptidase_A24"/>
    <property type="match status" value="1"/>
</dbReference>
<evidence type="ECO:0000259" key="9">
    <source>
        <dbReference type="Pfam" id="PF06750"/>
    </source>
</evidence>
<keyword evidence="4 7" id="KW-0812">Transmembrane</keyword>
<dbReference type="Pfam" id="PF06750">
    <property type="entry name" value="A24_N_bact"/>
    <property type="match status" value="1"/>
</dbReference>
<evidence type="ECO:0000256" key="5">
    <source>
        <dbReference type="ARBA" id="ARBA00022989"/>
    </source>
</evidence>
<comment type="caution">
    <text evidence="10">The sequence shown here is derived from an EMBL/GenBank/DDBJ whole genome shotgun (WGS) entry which is preliminary data.</text>
</comment>
<dbReference type="EMBL" id="MFMT01000009">
    <property type="protein sequence ID" value="OGG88969.1"/>
    <property type="molecule type" value="Genomic_DNA"/>
</dbReference>
<feature type="transmembrane region" description="Helical" evidence="7">
    <location>
        <begin position="99"/>
        <end position="120"/>
    </location>
</feature>
<dbReference type="PANTHER" id="PTHR30487">
    <property type="entry name" value="TYPE 4 PREPILIN-LIKE PROTEINS LEADER PEPTIDE-PROCESSING ENZYME"/>
    <property type="match status" value="1"/>
</dbReference>
<accession>A0A1F6FSX7</accession>
<evidence type="ECO:0000313" key="10">
    <source>
        <dbReference type="EMBL" id="OGG88969.1"/>
    </source>
</evidence>
<feature type="domain" description="Prepilin peptidase A24 N-terminal" evidence="9">
    <location>
        <begin position="13"/>
        <end position="92"/>
    </location>
</feature>
<evidence type="ECO:0000256" key="1">
    <source>
        <dbReference type="ARBA" id="ARBA00004651"/>
    </source>
</evidence>
<reference evidence="10 11" key="1">
    <citation type="journal article" date="2016" name="Nat. Commun.">
        <title>Thousands of microbial genomes shed light on interconnected biogeochemical processes in an aquifer system.</title>
        <authorList>
            <person name="Anantharaman K."/>
            <person name="Brown C.T."/>
            <person name="Hug L.A."/>
            <person name="Sharon I."/>
            <person name="Castelle C.J."/>
            <person name="Probst A.J."/>
            <person name="Thomas B.C."/>
            <person name="Singh A."/>
            <person name="Wilkins M.J."/>
            <person name="Karaoz U."/>
            <person name="Brodie E.L."/>
            <person name="Williams K.H."/>
            <person name="Hubbard S.S."/>
            <person name="Banfield J.F."/>
        </authorList>
    </citation>
    <scope>NUCLEOTIDE SEQUENCE [LARGE SCALE GENOMIC DNA]</scope>
</reference>
<evidence type="ECO:0000259" key="8">
    <source>
        <dbReference type="Pfam" id="PF01478"/>
    </source>
</evidence>
<dbReference type="GO" id="GO:0006465">
    <property type="term" value="P:signal peptide processing"/>
    <property type="evidence" value="ECO:0007669"/>
    <property type="project" value="TreeGrafter"/>
</dbReference>
<dbReference type="PANTHER" id="PTHR30487:SF0">
    <property type="entry name" value="PREPILIN LEADER PEPTIDASE_N-METHYLTRANSFERASE-RELATED"/>
    <property type="match status" value="1"/>
</dbReference>
<gene>
    <name evidence="10" type="ORF">A2592_01555</name>
</gene>
<sequence>FIPFYLFGIYAFIFGVIIGSFLNVYIYRFHTGKSLSGSSHCLSCATLLRWYELFPLLSYLGLGGRCRTCGARIPSRYFWVELITGLLFVAVISTSSSVLLWPINLFLMSVLVVVAVYDFYHFVIPDEFVYTLSALAIILAGLEWYNTHDWMSLAWSALATLLAFSFFASLWAYSKGRWLGFGDAKLAIPLGFMVGIGGVFSMLVLAFWIGTIISIGIIAVQKIAIRGQLHLRFMATPLTIKSEVPFAPFLILGFLAVYLFDIDVLQLFAYVF</sequence>
<feature type="transmembrane region" description="Helical" evidence="7">
    <location>
        <begin position="184"/>
        <end position="200"/>
    </location>
</feature>
<dbReference type="Gene3D" id="1.20.120.1220">
    <property type="match status" value="1"/>
</dbReference>
<evidence type="ECO:0000256" key="6">
    <source>
        <dbReference type="ARBA" id="ARBA00023136"/>
    </source>
</evidence>
<feature type="transmembrane region" description="Helical" evidence="7">
    <location>
        <begin position="77"/>
        <end position="93"/>
    </location>
</feature>
<comment type="subcellular location">
    <subcellularLocation>
        <location evidence="1">Cell membrane</location>
        <topology evidence="1">Multi-pass membrane protein</topology>
    </subcellularLocation>
</comment>
<keyword evidence="6 7" id="KW-0472">Membrane</keyword>
<feature type="non-terminal residue" evidence="10">
    <location>
        <position position="1"/>
    </location>
</feature>